<gene>
    <name evidence="1" type="ORF">HQ865_14875</name>
</gene>
<keyword evidence="2" id="KW-1185">Reference proteome</keyword>
<proteinExistence type="predicted"/>
<evidence type="ECO:0000313" key="2">
    <source>
        <dbReference type="Proteomes" id="UP000505355"/>
    </source>
</evidence>
<dbReference type="AlphaFoldDB" id="A0A7D4UPR8"/>
<reference evidence="1 2" key="1">
    <citation type="submission" date="2020-05" db="EMBL/GenBank/DDBJ databases">
        <title>Mucilaginibacter mali sp. nov.</title>
        <authorList>
            <person name="Kim H.S."/>
            <person name="Lee K.C."/>
            <person name="Suh M.K."/>
            <person name="Kim J.-S."/>
            <person name="Han K.-I."/>
            <person name="Eom M.K."/>
            <person name="Shin Y.K."/>
            <person name="Lee J.-S."/>
        </authorList>
    </citation>
    <scope>NUCLEOTIDE SEQUENCE [LARGE SCALE GENOMIC DNA]</scope>
    <source>
        <strain evidence="1 2">G2-14</strain>
    </source>
</reference>
<evidence type="ECO:0000313" key="1">
    <source>
        <dbReference type="EMBL" id="QKJ30980.1"/>
    </source>
</evidence>
<dbReference type="KEGG" id="mmab:HQ865_14875"/>
<dbReference type="RefSeq" id="WP_173415649.1">
    <property type="nucleotide sequence ID" value="NZ_CP054139.1"/>
</dbReference>
<name>A0A7D4UPR8_9SPHI</name>
<sequence>MSKQHMSKGDMLRYIGNHFDGFREEEPYMTFLGYDSSGWLDIWVTYQGEVKMLSVHDIELAA</sequence>
<dbReference type="Proteomes" id="UP000505355">
    <property type="component" value="Chromosome"/>
</dbReference>
<dbReference type="EMBL" id="CP054139">
    <property type="protein sequence ID" value="QKJ30980.1"/>
    <property type="molecule type" value="Genomic_DNA"/>
</dbReference>
<accession>A0A7D4UPR8</accession>
<organism evidence="1 2">
    <name type="scientific">Mucilaginibacter mali</name>
    <dbReference type="NCBI Taxonomy" id="2740462"/>
    <lineage>
        <taxon>Bacteria</taxon>
        <taxon>Pseudomonadati</taxon>
        <taxon>Bacteroidota</taxon>
        <taxon>Sphingobacteriia</taxon>
        <taxon>Sphingobacteriales</taxon>
        <taxon>Sphingobacteriaceae</taxon>
        <taxon>Mucilaginibacter</taxon>
    </lineage>
</organism>
<protein>
    <submittedName>
        <fullName evidence="1">Uncharacterized protein</fullName>
    </submittedName>
</protein>